<accession>A0A1R1PNN2</accession>
<proteinExistence type="inferred from homology"/>
<dbReference type="InterPro" id="IPR029063">
    <property type="entry name" value="SAM-dependent_MTases_sf"/>
</dbReference>
<dbReference type="Pfam" id="PF05063">
    <property type="entry name" value="MT-A70"/>
    <property type="match status" value="2"/>
</dbReference>
<feature type="compositionally biased region" description="Low complexity" evidence="7">
    <location>
        <begin position="28"/>
        <end position="41"/>
    </location>
</feature>
<keyword evidence="3 8" id="KW-0808">Transferase</keyword>
<evidence type="ECO:0000256" key="5">
    <source>
        <dbReference type="ARBA" id="ARBA00048957"/>
    </source>
</evidence>
<evidence type="ECO:0000256" key="2">
    <source>
        <dbReference type="ARBA" id="ARBA00022603"/>
    </source>
</evidence>
<comment type="catalytic activity">
    <reaction evidence="5">
        <text>an adenosine in mRNA + S-adenosyl-L-methionine = an N(6)-methyladenosine in mRNA + S-adenosyl-L-homocysteine + H(+)</text>
        <dbReference type="Rhea" id="RHEA:55584"/>
        <dbReference type="Rhea" id="RHEA-COMP:12414"/>
        <dbReference type="Rhea" id="RHEA-COMP:12417"/>
        <dbReference type="ChEBI" id="CHEBI:15378"/>
        <dbReference type="ChEBI" id="CHEBI:57856"/>
        <dbReference type="ChEBI" id="CHEBI:59789"/>
        <dbReference type="ChEBI" id="CHEBI:74411"/>
        <dbReference type="ChEBI" id="CHEBI:74449"/>
        <dbReference type="EC" id="2.1.1.348"/>
    </reaction>
</comment>
<feature type="compositionally biased region" description="Basic and acidic residues" evidence="7">
    <location>
        <begin position="1"/>
        <end position="27"/>
    </location>
</feature>
<dbReference type="PROSITE" id="PS51143">
    <property type="entry name" value="MT_A70"/>
    <property type="match status" value="1"/>
</dbReference>
<keyword evidence="9" id="KW-1185">Reference proteome</keyword>
<gene>
    <name evidence="8" type="ORF">AX774_g3948</name>
</gene>
<dbReference type="PANTHER" id="PTHR12829:SF7">
    <property type="entry name" value="N6-ADENOSINE-METHYLTRANSFERASE CATALYTIC SUBUNIT"/>
    <property type="match status" value="1"/>
</dbReference>
<keyword evidence="4" id="KW-0949">S-adenosyl-L-methionine</keyword>
<sequence>MVNSHDIDNKLDIKGSNCVDHDLRTNESSKNSLNSNSDSGNFDGDYKNTTDPQHGRIQTSLGDFIKGSKVSPESSPKREVPEKTESTQDTQQDTEEFQAPEYCVPIKANVMDFDWSKLAAACQFDVIVMDPPWQLASQAPTRGVAIAYQQLPDVCIESLPIGGLQQEGGFLFIWVINNKFSKAFELFRAWGYTYVDEIAWVKQTVNRRMAKGHGYYLQHAKESCLIGVKNKASTPQDPPASSISCPLPTQLLLPHDSSAQDTNGTTVPNPHHDILEPKGTHYNIGSDVIFSERRGQSQKPEELYELIEELVPGGRYLEIFGRKNNLRDYWVTVGNEL</sequence>
<evidence type="ECO:0000256" key="4">
    <source>
        <dbReference type="ARBA" id="ARBA00022691"/>
    </source>
</evidence>
<dbReference type="Proteomes" id="UP000188320">
    <property type="component" value="Unassembled WGS sequence"/>
</dbReference>
<comment type="similarity">
    <text evidence="6">Belongs to the MT-A70-like family.</text>
</comment>
<dbReference type="InterPro" id="IPR007757">
    <property type="entry name" value="MT-A70-like"/>
</dbReference>
<evidence type="ECO:0000313" key="8">
    <source>
        <dbReference type="EMBL" id="OMH82560.1"/>
    </source>
</evidence>
<dbReference type="GO" id="GO:0001734">
    <property type="term" value="F:mRNA m(6)A methyltransferase activity"/>
    <property type="evidence" value="ECO:0007669"/>
    <property type="project" value="UniProtKB-EC"/>
</dbReference>
<dbReference type="GO" id="GO:0003676">
    <property type="term" value="F:nucleic acid binding"/>
    <property type="evidence" value="ECO:0007669"/>
    <property type="project" value="InterPro"/>
</dbReference>
<protein>
    <recommendedName>
        <fullName evidence="1">mRNA m(6)A methyltransferase</fullName>
        <ecNumber evidence="1">2.1.1.348</ecNumber>
    </recommendedName>
</protein>
<evidence type="ECO:0000256" key="1">
    <source>
        <dbReference type="ARBA" id="ARBA00012160"/>
    </source>
</evidence>
<feature type="region of interest" description="Disordered" evidence="7">
    <location>
        <begin position="1"/>
        <end position="95"/>
    </location>
</feature>
<evidence type="ECO:0000256" key="7">
    <source>
        <dbReference type="SAM" id="MobiDB-lite"/>
    </source>
</evidence>
<name>A0A1R1PNN2_ZANCU</name>
<dbReference type="PANTHER" id="PTHR12829">
    <property type="entry name" value="N6-ADENOSINE-METHYLTRANSFERASE"/>
    <property type="match status" value="1"/>
</dbReference>
<dbReference type="GO" id="GO:0032259">
    <property type="term" value="P:methylation"/>
    <property type="evidence" value="ECO:0007669"/>
    <property type="project" value="UniProtKB-KW"/>
</dbReference>
<feature type="compositionally biased region" description="Basic and acidic residues" evidence="7">
    <location>
        <begin position="75"/>
        <end position="86"/>
    </location>
</feature>
<feature type="compositionally biased region" description="Polar residues" evidence="7">
    <location>
        <begin position="47"/>
        <end position="61"/>
    </location>
</feature>
<evidence type="ECO:0000256" key="6">
    <source>
        <dbReference type="PROSITE-ProRule" id="PRU00489"/>
    </source>
</evidence>
<evidence type="ECO:0000313" key="9">
    <source>
        <dbReference type="Proteomes" id="UP000188320"/>
    </source>
</evidence>
<dbReference type="GO" id="GO:0036396">
    <property type="term" value="C:RNA N6-methyladenosine methyltransferase complex"/>
    <property type="evidence" value="ECO:0007669"/>
    <property type="project" value="TreeGrafter"/>
</dbReference>
<dbReference type="OrthoDB" id="10262526at2759"/>
<organism evidence="8 9">
    <name type="scientific">Zancudomyces culisetae</name>
    <name type="common">Gut fungus</name>
    <name type="synonym">Smittium culisetae</name>
    <dbReference type="NCBI Taxonomy" id="1213189"/>
    <lineage>
        <taxon>Eukaryota</taxon>
        <taxon>Fungi</taxon>
        <taxon>Fungi incertae sedis</taxon>
        <taxon>Zoopagomycota</taxon>
        <taxon>Kickxellomycotina</taxon>
        <taxon>Harpellomycetes</taxon>
        <taxon>Harpellales</taxon>
        <taxon>Legeriomycetaceae</taxon>
        <taxon>Zancudomyces</taxon>
    </lineage>
</organism>
<comment type="caution">
    <text evidence="8">The sequence shown here is derived from an EMBL/GenBank/DDBJ whole genome shotgun (WGS) entry which is preliminary data.</text>
</comment>
<reference evidence="9" key="1">
    <citation type="submission" date="2017-01" db="EMBL/GenBank/DDBJ databases">
        <authorList>
            <person name="Wang Y."/>
            <person name="White M."/>
            <person name="Kvist S."/>
            <person name="Moncalvo J.-M."/>
        </authorList>
    </citation>
    <scope>NUCLEOTIDE SEQUENCE [LARGE SCALE GENOMIC DNA]</scope>
    <source>
        <strain evidence="9">COL-18-3</strain>
    </source>
</reference>
<keyword evidence="2 8" id="KW-0489">Methyltransferase</keyword>
<dbReference type="InterPro" id="IPR002052">
    <property type="entry name" value="DNA_methylase_N6_adenine_CS"/>
</dbReference>
<evidence type="ECO:0000256" key="3">
    <source>
        <dbReference type="ARBA" id="ARBA00022679"/>
    </source>
</evidence>
<dbReference type="SUPFAM" id="SSF53335">
    <property type="entry name" value="S-adenosyl-L-methionine-dependent methyltransferases"/>
    <property type="match status" value="1"/>
</dbReference>
<dbReference type="EMBL" id="LSSK01000637">
    <property type="protein sequence ID" value="OMH82560.1"/>
    <property type="molecule type" value="Genomic_DNA"/>
</dbReference>
<dbReference type="GO" id="GO:0005634">
    <property type="term" value="C:nucleus"/>
    <property type="evidence" value="ECO:0007669"/>
    <property type="project" value="TreeGrafter"/>
</dbReference>
<dbReference type="PROSITE" id="PS00092">
    <property type="entry name" value="N6_MTASE"/>
    <property type="match status" value="1"/>
</dbReference>
<dbReference type="AlphaFoldDB" id="A0A1R1PNN2"/>
<dbReference type="EC" id="2.1.1.348" evidence="1"/>
<dbReference type="Gene3D" id="3.40.50.150">
    <property type="entry name" value="Vaccinia Virus protein VP39"/>
    <property type="match status" value="1"/>
</dbReference>